<gene>
    <name evidence="1" type="ORF">N7U68_14795</name>
</gene>
<sequence length="190" mass="21405">MRRERCYALKANPRNKLEGKIRGELGTDAKTTSFLVGSCTYIDTPIIFSYYEAPIIRYLIEDGQALLDIYIPKEDMWPDILVQQNDLIVNSGDKWDIDFRTNFLRVQKTHGSTYFQIDLRKEVAEIEGQFSIGGKQFKFNPTSTNLGGATIAGGTFVRCGGGIAYGDNKHKLHWPNYGMARPGATFVPIQ</sequence>
<dbReference type="RefSeq" id="WP_263047303.1">
    <property type="nucleotide sequence ID" value="NZ_CP106738.1"/>
</dbReference>
<evidence type="ECO:0000313" key="1">
    <source>
        <dbReference type="EMBL" id="UXX82356.1"/>
    </source>
</evidence>
<accession>A0ABY6D8A5</accession>
<evidence type="ECO:0000313" key="2">
    <source>
        <dbReference type="Proteomes" id="UP001064087"/>
    </source>
</evidence>
<protein>
    <submittedName>
        <fullName evidence="1">Uncharacterized protein</fullName>
    </submittedName>
</protein>
<reference evidence="1" key="1">
    <citation type="submission" date="2022-10" db="EMBL/GenBank/DDBJ databases">
        <title>Roseovarius pelagicus sp. nov., isolated from Arctic seawater.</title>
        <authorList>
            <person name="Hong Y.W."/>
            <person name="Hwang C.Y."/>
        </authorList>
    </citation>
    <scope>NUCLEOTIDE SEQUENCE</scope>
    <source>
        <strain evidence="1">HL-MP18</strain>
    </source>
</reference>
<keyword evidence="2" id="KW-1185">Reference proteome</keyword>
<dbReference type="EMBL" id="CP106738">
    <property type="protein sequence ID" value="UXX82356.1"/>
    <property type="molecule type" value="Genomic_DNA"/>
</dbReference>
<proteinExistence type="predicted"/>
<name>A0ABY6D8A5_9RHOB</name>
<organism evidence="1 2">
    <name type="scientific">Roseovarius pelagicus</name>
    <dbReference type="NCBI Taxonomy" id="2980108"/>
    <lineage>
        <taxon>Bacteria</taxon>
        <taxon>Pseudomonadati</taxon>
        <taxon>Pseudomonadota</taxon>
        <taxon>Alphaproteobacteria</taxon>
        <taxon>Rhodobacterales</taxon>
        <taxon>Roseobacteraceae</taxon>
        <taxon>Roseovarius</taxon>
    </lineage>
</organism>
<dbReference type="Proteomes" id="UP001064087">
    <property type="component" value="Chromosome"/>
</dbReference>